<dbReference type="InterPro" id="IPR023299">
    <property type="entry name" value="ATPase_P-typ_cyto_dom_N"/>
</dbReference>
<dbReference type="InterPro" id="IPR044492">
    <property type="entry name" value="P_typ_ATPase_HD_dom"/>
</dbReference>
<feature type="transmembrane region" description="Helical" evidence="9">
    <location>
        <begin position="266"/>
        <end position="284"/>
    </location>
</feature>
<dbReference type="SFLD" id="SFLDF00027">
    <property type="entry name" value="p-type_atpase"/>
    <property type="match status" value="1"/>
</dbReference>
<dbReference type="SUPFAM" id="SSF81660">
    <property type="entry name" value="Metal cation-transporting ATPase, ATP-binding domain N"/>
    <property type="match status" value="1"/>
</dbReference>
<protein>
    <submittedName>
        <fullName evidence="11">Cation-translocating P-type ATPase</fullName>
    </submittedName>
</protein>
<evidence type="ECO:0000256" key="3">
    <source>
        <dbReference type="ARBA" id="ARBA00022741"/>
    </source>
</evidence>
<organism evidence="11 12">
    <name type="scientific">Roseibium aestuarii</name>
    <dbReference type="NCBI Taxonomy" id="2600299"/>
    <lineage>
        <taxon>Bacteria</taxon>
        <taxon>Pseudomonadati</taxon>
        <taxon>Pseudomonadota</taxon>
        <taxon>Alphaproteobacteria</taxon>
        <taxon>Hyphomicrobiales</taxon>
        <taxon>Stappiaceae</taxon>
        <taxon>Roseibium</taxon>
    </lineage>
</organism>
<feature type="transmembrane region" description="Helical" evidence="9">
    <location>
        <begin position="820"/>
        <end position="839"/>
    </location>
</feature>
<evidence type="ECO:0000256" key="8">
    <source>
        <dbReference type="SAM" id="MobiDB-lite"/>
    </source>
</evidence>
<dbReference type="EMBL" id="JBHUFA010000001">
    <property type="protein sequence ID" value="MFD1695214.1"/>
    <property type="molecule type" value="Genomic_DNA"/>
</dbReference>
<dbReference type="Pfam" id="PF13246">
    <property type="entry name" value="Cation_ATPase"/>
    <property type="match status" value="1"/>
</dbReference>
<dbReference type="InterPro" id="IPR036412">
    <property type="entry name" value="HAD-like_sf"/>
</dbReference>
<keyword evidence="7 9" id="KW-0472">Membrane</keyword>
<feature type="transmembrane region" description="Helical" evidence="9">
    <location>
        <begin position="78"/>
        <end position="96"/>
    </location>
</feature>
<evidence type="ECO:0000313" key="12">
    <source>
        <dbReference type="Proteomes" id="UP001597327"/>
    </source>
</evidence>
<dbReference type="Gene3D" id="3.40.1110.10">
    <property type="entry name" value="Calcium-transporting ATPase, cytoplasmic domain N"/>
    <property type="match status" value="1"/>
</dbReference>
<dbReference type="InterPro" id="IPR001757">
    <property type="entry name" value="P_typ_ATPase"/>
</dbReference>
<keyword evidence="12" id="KW-1185">Reference proteome</keyword>
<dbReference type="InterPro" id="IPR018303">
    <property type="entry name" value="ATPase_P-typ_P_site"/>
</dbReference>
<keyword evidence="6 9" id="KW-1133">Transmembrane helix</keyword>
<dbReference type="SMART" id="SM00831">
    <property type="entry name" value="Cation_ATPase_N"/>
    <property type="match status" value="1"/>
</dbReference>
<dbReference type="InterPro" id="IPR004014">
    <property type="entry name" value="ATPase_P-typ_cation-transptr_N"/>
</dbReference>
<dbReference type="SFLD" id="SFLDG00002">
    <property type="entry name" value="C1.7:_P-type_atpase_like"/>
    <property type="match status" value="1"/>
</dbReference>
<evidence type="ECO:0000256" key="9">
    <source>
        <dbReference type="SAM" id="Phobius"/>
    </source>
</evidence>
<dbReference type="SFLD" id="SFLDS00003">
    <property type="entry name" value="Haloacid_Dehalogenase"/>
    <property type="match status" value="1"/>
</dbReference>
<sequence>MTAPRPTLATPTQPLAPDDARPCPVHAASPAEVAARLNVDPHSGLSSGEAVTRLKASGPNLLDAGPKRGAFDLLLVQFRNPLLLILFLAALISAITGHVGDAVAIATIAIINAVVSFVQDFQAEKSMAALARMAAPQAVVRREGAWQDLLAADLVPGDIVRLKAGDIVPADLRLTEAARLQIEEAALTGESEPVDKAAELGLAHEAVLADRLTMAYSGTQVVQGTGIGIVTATGMATEVGQIAHLLAETEEPPTLLQQRMGQLSKVLILAAFAVVALTVAIGLFNGLDPMEMFNTAISLSVAAIPEGLPTIVTIVLTIGSRSMARQSALVRRLASVETLGATTVICTDKTGTLTQNQMQVIRIWTGLELFSLTGEGFDPQGAILDQDDKPVDPHSCPGLMDMLSASVLCNEADLVLREGKATIQGNPTEGALVVAGAKAGLDRDTLMDDAYSVLAWFPFDSRRKMMSVHLARHSGREILMTKGAPDVILPRATHLWLGGEAVPLTPDLRAEVEGVVRAFGEDALRTLAVAWREASGSHINPDDPEKDLVLLGIHGIMDPPRRQVGVAVHEARAAGVRTVMITGDHAHTADAIARQIGILHGPGQTTLTGPDLDGMDDAALREAVSQVAVFARVTPQHKLRIVSALQERGEVTAMTGDGVNDAPALRKADIGIAMGITGTAVAKTSAALILLDDNFATIVAAVRHGRRIYDNLRKYIRQALTANVAEVSTILLAFLVMGADAHLPLTPLMILWVNLVSDGVPALTLGFEPGEGDLMRRPPRLRSDSVFADGLKYRILSRGLAVGAVSFLVFHQHLAQGAELAYAQTMGFAALIFAQLWHIFDARTNVSLFASNPFGNRNLLIAVVASLVLSAMAIYTPFGQEILHTRPVGAGDLFEAFALASLPTLLLAAVNRISGGRIP</sequence>
<dbReference type="PRINTS" id="PR00120">
    <property type="entry name" value="HATPASE"/>
</dbReference>
<dbReference type="PROSITE" id="PS00154">
    <property type="entry name" value="ATPASE_E1_E2"/>
    <property type="match status" value="1"/>
</dbReference>
<feature type="transmembrane region" description="Helical" evidence="9">
    <location>
        <begin position="102"/>
        <end position="118"/>
    </location>
</feature>
<dbReference type="InterPro" id="IPR023298">
    <property type="entry name" value="ATPase_P-typ_TM_dom_sf"/>
</dbReference>
<dbReference type="Gene3D" id="1.20.1110.10">
    <property type="entry name" value="Calcium-transporting ATPase, transmembrane domain"/>
    <property type="match status" value="1"/>
</dbReference>
<dbReference type="NCBIfam" id="TIGR01494">
    <property type="entry name" value="ATPase_P-type"/>
    <property type="match status" value="2"/>
</dbReference>
<comment type="caution">
    <text evidence="11">The sequence shown here is derived from an EMBL/GenBank/DDBJ whole genome shotgun (WGS) entry which is preliminary data.</text>
</comment>
<dbReference type="PANTHER" id="PTHR42861">
    <property type="entry name" value="CALCIUM-TRANSPORTING ATPASE"/>
    <property type="match status" value="1"/>
</dbReference>
<dbReference type="Gene3D" id="2.70.150.10">
    <property type="entry name" value="Calcium-transporting ATPase, cytoplasmic transduction domain A"/>
    <property type="match status" value="1"/>
</dbReference>
<feature type="transmembrane region" description="Helical" evidence="9">
    <location>
        <begin position="890"/>
        <end position="910"/>
    </location>
</feature>
<dbReference type="InterPro" id="IPR006068">
    <property type="entry name" value="ATPase_P-typ_cation-transptr_C"/>
</dbReference>
<evidence type="ECO:0000256" key="1">
    <source>
        <dbReference type="ARBA" id="ARBA00004141"/>
    </source>
</evidence>
<dbReference type="PRINTS" id="PR00119">
    <property type="entry name" value="CATATPASE"/>
</dbReference>
<dbReference type="SUPFAM" id="SSF81665">
    <property type="entry name" value="Calcium ATPase, transmembrane domain M"/>
    <property type="match status" value="1"/>
</dbReference>
<dbReference type="Pfam" id="PF00690">
    <property type="entry name" value="Cation_ATPase_N"/>
    <property type="match status" value="1"/>
</dbReference>
<keyword evidence="5" id="KW-1278">Translocase</keyword>
<accession>A0ABW4JSZ0</accession>
<feature type="transmembrane region" description="Helical" evidence="9">
    <location>
        <begin position="859"/>
        <end position="878"/>
    </location>
</feature>
<dbReference type="InterPro" id="IPR008250">
    <property type="entry name" value="ATPase_P-typ_transduc_dom_A_sf"/>
</dbReference>
<dbReference type="Gene3D" id="3.40.50.1000">
    <property type="entry name" value="HAD superfamily/HAD-like"/>
    <property type="match status" value="1"/>
</dbReference>
<proteinExistence type="predicted"/>
<gene>
    <name evidence="11" type="ORF">ACFSC7_06775</name>
</gene>
<feature type="region of interest" description="Disordered" evidence="8">
    <location>
        <begin position="1"/>
        <end position="21"/>
    </location>
</feature>
<comment type="subcellular location">
    <subcellularLocation>
        <location evidence="1">Membrane</location>
        <topology evidence="1">Multi-pass membrane protein</topology>
    </subcellularLocation>
</comment>
<evidence type="ECO:0000259" key="10">
    <source>
        <dbReference type="SMART" id="SM00831"/>
    </source>
</evidence>
<keyword evidence="2 9" id="KW-0812">Transmembrane</keyword>
<evidence type="ECO:0000256" key="2">
    <source>
        <dbReference type="ARBA" id="ARBA00022692"/>
    </source>
</evidence>
<reference evidence="12" key="1">
    <citation type="journal article" date="2019" name="Int. J. Syst. Evol. Microbiol.">
        <title>The Global Catalogue of Microorganisms (GCM) 10K type strain sequencing project: providing services to taxonomists for standard genome sequencing and annotation.</title>
        <authorList>
            <consortium name="The Broad Institute Genomics Platform"/>
            <consortium name="The Broad Institute Genome Sequencing Center for Infectious Disease"/>
            <person name="Wu L."/>
            <person name="Ma J."/>
        </authorList>
    </citation>
    <scope>NUCLEOTIDE SEQUENCE [LARGE SCALE GENOMIC DNA]</scope>
    <source>
        <strain evidence="12">JCM 3369</strain>
    </source>
</reference>
<feature type="transmembrane region" description="Helical" evidence="9">
    <location>
        <begin position="715"/>
        <end position="737"/>
    </location>
</feature>
<evidence type="ECO:0000313" key="11">
    <source>
        <dbReference type="EMBL" id="MFD1695214.1"/>
    </source>
</evidence>
<dbReference type="Pfam" id="PF00122">
    <property type="entry name" value="E1-E2_ATPase"/>
    <property type="match status" value="1"/>
</dbReference>
<dbReference type="Proteomes" id="UP001597327">
    <property type="component" value="Unassembled WGS sequence"/>
</dbReference>
<evidence type="ECO:0000256" key="7">
    <source>
        <dbReference type="ARBA" id="ARBA00023136"/>
    </source>
</evidence>
<evidence type="ECO:0000256" key="5">
    <source>
        <dbReference type="ARBA" id="ARBA00022967"/>
    </source>
</evidence>
<dbReference type="SUPFAM" id="SSF81653">
    <property type="entry name" value="Calcium ATPase, transduction domain A"/>
    <property type="match status" value="1"/>
</dbReference>
<evidence type="ECO:0000256" key="6">
    <source>
        <dbReference type="ARBA" id="ARBA00022989"/>
    </source>
</evidence>
<keyword evidence="3" id="KW-0547">Nucleotide-binding</keyword>
<keyword evidence="4" id="KW-0067">ATP-binding</keyword>
<dbReference type="InterPro" id="IPR059000">
    <property type="entry name" value="ATPase_P-type_domA"/>
</dbReference>
<evidence type="ECO:0000256" key="4">
    <source>
        <dbReference type="ARBA" id="ARBA00022840"/>
    </source>
</evidence>
<feature type="compositionally biased region" description="Low complexity" evidence="8">
    <location>
        <begin position="1"/>
        <end position="17"/>
    </location>
</feature>
<dbReference type="RefSeq" id="WP_149891029.1">
    <property type="nucleotide sequence ID" value="NZ_JBHUFA010000001.1"/>
</dbReference>
<feature type="domain" description="Cation-transporting P-type ATPase N-terminal" evidence="10">
    <location>
        <begin position="24"/>
        <end position="98"/>
    </location>
</feature>
<dbReference type="InterPro" id="IPR023214">
    <property type="entry name" value="HAD_sf"/>
</dbReference>
<dbReference type="SUPFAM" id="SSF56784">
    <property type="entry name" value="HAD-like"/>
    <property type="match status" value="1"/>
</dbReference>
<feature type="transmembrane region" description="Helical" evidence="9">
    <location>
        <begin position="296"/>
        <end position="318"/>
    </location>
</feature>
<dbReference type="Pfam" id="PF00689">
    <property type="entry name" value="Cation_ATPase_C"/>
    <property type="match status" value="1"/>
</dbReference>
<name>A0ABW4JSZ0_9HYPH</name>